<name>A0A915ABM1_PARUN</name>
<dbReference type="InterPro" id="IPR051047">
    <property type="entry name" value="AccD/PCCB"/>
</dbReference>
<dbReference type="Proteomes" id="UP000887569">
    <property type="component" value="Unplaced"/>
</dbReference>
<dbReference type="WBParaSite" id="PgR002_g200_t05">
    <property type="protein sequence ID" value="PgR002_g200_t05"/>
    <property type="gene ID" value="PgR002_g200"/>
</dbReference>
<protein>
    <submittedName>
        <fullName evidence="3">Propionyl-CoA carboxylase beta chain, mitochondrial</fullName>
    </submittedName>
</protein>
<sequence length="87" mass="10027">AYGGAYDVMSSKHLRGDINYAWPTAEVAVMGAKVTVEVVVPSHILMKSVRKRILWNFFSLSGLLWEKELSLTFSDLYSLRDYRWEIL</sequence>
<reference evidence="3" key="1">
    <citation type="submission" date="2022-11" db="UniProtKB">
        <authorList>
            <consortium name="WormBaseParasite"/>
        </authorList>
    </citation>
    <scope>IDENTIFICATION</scope>
</reference>
<evidence type="ECO:0000259" key="1">
    <source>
        <dbReference type="Pfam" id="PF01039"/>
    </source>
</evidence>
<keyword evidence="2" id="KW-1185">Reference proteome</keyword>
<proteinExistence type="predicted"/>
<dbReference type="InterPro" id="IPR029045">
    <property type="entry name" value="ClpP/crotonase-like_dom_sf"/>
</dbReference>
<dbReference type="GO" id="GO:0004658">
    <property type="term" value="F:propionyl-CoA carboxylase activity"/>
    <property type="evidence" value="ECO:0007669"/>
    <property type="project" value="TreeGrafter"/>
</dbReference>
<organism evidence="2 3">
    <name type="scientific">Parascaris univalens</name>
    <name type="common">Nematode worm</name>
    <dbReference type="NCBI Taxonomy" id="6257"/>
    <lineage>
        <taxon>Eukaryota</taxon>
        <taxon>Metazoa</taxon>
        <taxon>Ecdysozoa</taxon>
        <taxon>Nematoda</taxon>
        <taxon>Chromadorea</taxon>
        <taxon>Rhabditida</taxon>
        <taxon>Spirurina</taxon>
        <taxon>Ascaridomorpha</taxon>
        <taxon>Ascaridoidea</taxon>
        <taxon>Ascarididae</taxon>
        <taxon>Parascaris</taxon>
    </lineage>
</organism>
<dbReference type="PANTHER" id="PTHR43842">
    <property type="entry name" value="PROPIONYL-COA CARBOXYLASE BETA CHAIN"/>
    <property type="match status" value="1"/>
</dbReference>
<evidence type="ECO:0000313" key="3">
    <source>
        <dbReference type="WBParaSite" id="PgR002_g200_t05"/>
    </source>
</evidence>
<dbReference type="Gene3D" id="3.90.226.10">
    <property type="entry name" value="2-enoyl-CoA Hydratase, Chain A, domain 1"/>
    <property type="match status" value="1"/>
</dbReference>
<dbReference type="PANTHER" id="PTHR43842:SF2">
    <property type="entry name" value="PROPIONYL-COA CARBOXYLASE BETA CHAIN, MITOCHONDRIAL"/>
    <property type="match status" value="1"/>
</dbReference>
<dbReference type="AlphaFoldDB" id="A0A915ABM1"/>
<dbReference type="InterPro" id="IPR034733">
    <property type="entry name" value="AcCoA_carboxyl_beta"/>
</dbReference>
<dbReference type="GO" id="GO:0005739">
    <property type="term" value="C:mitochondrion"/>
    <property type="evidence" value="ECO:0007669"/>
    <property type="project" value="TreeGrafter"/>
</dbReference>
<feature type="domain" description="Acetyl-coenzyme A carboxylase carboxyl transferase subunit beta" evidence="1">
    <location>
        <begin position="1"/>
        <end position="48"/>
    </location>
</feature>
<evidence type="ECO:0000313" key="2">
    <source>
        <dbReference type="Proteomes" id="UP000887569"/>
    </source>
</evidence>
<accession>A0A915ABM1</accession>
<dbReference type="Pfam" id="PF01039">
    <property type="entry name" value="Carboxyl_trans"/>
    <property type="match status" value="1"/>
</dbReference>
<dbReference type="SUPFAM" id="SSF52096">
    <property type="entry name" value="ClpP/crotonase"/>
    <property type="match status" value="1"/>
</dbReference>